<protein>
    <submittedName>
        <fullName evidence="1">DUF1460 domain-containing protein</fullName>
    </submittedName>
</protein>
<accession>A0A7V5UEN9</accession>
<comment type="caution">
    <text evidence="1">The sequence shown here is derived from an EMBL/GenBank/DDBJ whole genome shotgun (WGS) entry which is preliminary data.</text>
</comment>
<dbReference type="AlphaFoldDB" id="A0A7V5UEN9"/>
<sequence>MRYIRFMQYGSKTRIFDMIKKLIIFTLAAAVALFARNPVKHFYQMDKKEINQFIKELAATGKTVTQKMQIASETFLTTPYDLTCVGDGPYALYDTKPLVNFQQTNCMALCEHVLALSISDSWENFFNNLQQIRYKDGIIGMKTRNHYTMADWLPQNQWLLEDVSRKIAGSYTRRMTRTISHRKFFQQKGITDMRDVLPDRTITIDYIPLDKVVTVQDKIHSGDVGAILFGNKKDIFAAHMFLIIEKEGRKYVREASMKAMTTLDTPLEKWFNDKLKQKPTRYAGISLMRVRDELNKPGKIIKPWEIQSIKEALP</sequence>
<gene>
    <name evidence="1" type="ORF">ENJ89_04195</name>
</gene>
<organism evidence="1">
    <name type="scientific">Caldithrix abyssi</name>
    <dbReference type="NCBI Taxonomy" id="187145"/>
    <lineage>
        <taxon>Bacteria</taxon>
        <taxon>Pseudomonadati</taxon>
        <taxon>Calditrichota</taxon>
        <taxon>Calditrichia</taxon>
        <taxon>Calditrichales</taxon>
        <taxon>Calditrichaceae</taxon>
        <taxon>Caldithrix</taxon>
    </lineage>
</organism>
<evidence type="ECO:0000313" key="1">
    <source>
        <dbReference type="EMBL" id="HHJ52374.1"/>
    </source>
</evidence>
<dbReference type="InterPro" id="IPR010846">
    <property type="entry name" value="AmiA-like"/>
</dbReference>
<dbReference type="EMBL" id="DROD01000283">
    <property type="protein sequence ID" value="HHJ52374.1"/>
    <property type="molecule type" value="Genomic_DNA"/>
</dbReference>
<dbReference type="Gene3D" id="1.10.3670.10">
    <property type="entry name" value="Putative xylanase like domain"/>
    <property type="match status" value="1"/>
</dbReference>
<dbReference type="Pfam" id="PF07313">
    <property type="entry name" value="AmiA-like"/>
    <property type="match status" value="1"/>
</dbReference>
<dbReference type="Gene3D" id="2.30.260.10">
    <property type="entry name" value="putative xylanase like domain"/>
    <property type="match status" value="1"/>
</dbReference>
<dbReference type="SUPFAM" id="SSF54001">
    <property type="entry name" value="Cysteine proteinases"/>
    <property type="match status" value="1"/>
</dbReference>
<proteinExistence type="predicted"/>
<dbReference type="InterPro" id="IPR038765">
    <property type="entry name" value="Papain-like_cys_pep_sf"/>
</dbReference>
<reference evidence="1" key="1">
    <citation type="journal article" date="2020" name="mSystems">
        <title>Genome- and Community-Level Interaction Insights into Carbon Utilization and Element Cycling Functions of Hydrothermarchaeota in Hydrothermal Sediment.</title>
        <authorList>
            <person name="Zhou Z."/>
            <person name="Liu Y."/>
            <person name="Xu W."/>
            <person name="Pan J."/>
            <person name="Luo Z.H."/>
            <person name="Li M."/>
        </authorList>
    </citation>
    <scope>NUCLEOTIDE SEQUENCE [LARGE SCALE GENOMIC DNA]</scope>
    <source>
        <strain evidence="1">HyVt-527</strain>
    </source>
</reference>
<dbReference type="Proteomes" id="UP000886124">
    <property type="component" value="Unassembled WGS sequence"/>
</dbReference>
<name>A0A7V5UEN9_CALAY</name>